<feature type="domain" description="TNase-like" evidence="4">
    <location>
        <begin position="55"/>
        <end position="172"/>
    </location>
</feature>
<evidence type="ECO:0000256" key="2">
    <source>
        <dbReference type="ARBA" id="ARBA00022759"/>
    </source>
</evidence>
<keyword evidence="6" id="KW-1185">Reference proteome</keyword>
<proteinExistence type="predicted"/>
<dbReference type="SMART" id="SM00318">
    <property type="entry name" value="SNc"/>
    <property type="match status" value="1"/>
</dbReference>
<dbReference type="PANTHER" id="PTHR12302:SF3">
    <property type="entry name" value="SERINE_THREONINE-PROTEIN KINASE 31"/>
    <property type="match status" value="1"/>
</dbReference>
<evidence type="ECO:0000256" key="3">
    <source>
        <dbReference type="ARBA" id="ARBA00022801"/>
    </source>
</evidence>
<accession>A0ABU5U783</accession>
<gene>
    <name evidence="5" type="ORF">VB854_28685</name>
</gene>
<protein>
    <submittedName>
        <fullName evidence="5">Thermonuclease family protein</fullName>
    </submittedName>
</protein>
<keyword evidence="2" id="KW-0255">Endonuclease</keyword>
<dbReference type="PANTHER" id="PTHR12302">
    <property type="entry name" value="EBNA2 BINDING PROTEIN P100"/>
    <property type="match status" value="1"/>
</dbReference>
<evidence type="ECO:0000259" key="4">
    <source>
        <dbReference type="PROSITE" id="PS50830"/>
    </source>
</evidence>
<dbReference type="InterPro" id="IPR016071">
    <property type="entry name" value="Staphylococal_nuclease_OB-fold"/>
</dbReference>
<dbReference type="EMBL" id="JAYGHT010000195">
    <property type="protein sequence ID" value="MEA5522910.1"/>
    <property type="molecule type" value="Genomic_DNA"/>
</dbReference>
<dbReference type="SUPFAM" id="SSF50199">
    <property type="entry name" value="Staphylococcal nuclease"/>
    <property type="match status" value="1"/>
</dbReference>
<evidence type="ECO:0000313" key="5">
    <source>
        <dbReference type="EMBL" id="MEA5522910.1"/>
    </source>
</evidence>
<keyword evidence="3" id="KW-0378">Hydrolase</keyword>
<dbReference type="RefSeq" id="WP_323274471.1">
    <property type="nucleotide sequence ID" value="NZ_JAYGHT010000195.1"/>
</dbReference>
<dbReference type="Gene3D" id="2.40.50.90">
    <property type="match status" value="1"/>
</dbReference>
<reference evidence="5 6" key="1">
    <citation type="submission" date="2023-12" db="EMBL/GenBank/DDBJ databases">
        <title>Baltic Sea Cyanobacteria.</title>
        <authorList>
            <person name="Delbaje E."/>
            <person name="Fewer D.P."/>
            <person name="Shishido T.K."/>
        </authorList>
    </citation>
    <scope>NUCLEOTIDE SEQUENCE [LARGE SCALE GENOMIC DNA]</scope>
    <source>
        <strain evidence="5 6">CCNP 1315</strain>
    </source>
</reference>
<comment type="caution">
    <text evidence="5">The sequence shown here is derived from an EMBL/GenBank/DDBJ whole genome shotgun (WGS) entry which is preliminary data.</text>
</comment>
<dbReference type="PROSITE" id="PS50830">
    <property type="entry name" value="TNASE_3"/>
    <property type="match status" value="1"/>
</dbReference>
<dbReference type="InterPro" id="IPR035437">
    <property type="entry name" value="SNase_OB-fold_sf"/>
</dbReference>
<name>A0ABU5U783_9CYAN</name>
<dbReference type="Pfam" id="PF00565">
    <property type="entry name" value="SNase"/>
    <property type="match status" value="1"/>
</dbReference>
<dbReference type="Proteomes" id="UP001301728">
    <property type="component" value="Unassembled WGS sequence"/>
</dbReference>
<keyword evidence="1" id="KW-0540">Nuclease</keyword>
<evidence type="ECO:0000313" key="6">
    <source>
        <dbReference type="Proteomes" id="UP001301728"/>
    </source>
</evidence>
<sequence>MKKLLNALPFAIVGFLLFINWSESQNTATVEVPNSRRTVDPAANLPEFSVVPGSVYDGDTIRVTDGQNELKIRFACVDAPEKQQPGGIEARDGLRRILESDRNIVKLNIITTDRYGRNVAEVWTREGLVQSQLAGQGLVYPYERYKSDCPSWDAVERAGEYAIANSLGVWGDRNAVKPWDYRKK</sequence>
<evidence type="ECO:0000256" key="1">
    <source>
        <dbReference type="ARBA" id="ARBA00022722"/>
    </source>
</evidence>
<organism evidence="5 6">
    <name type="scientific">Limnoraphis robusta CCNP1315</name>
    <dbReference type="NCBI Taxonomy" id="3110306"/>
    <lineage>
        <taxon>Bacteria</taxon>
        <taxon>Bacillati</taxon>
        <taxon>Cyanobacteriota</taxon>
        <taxon>Cyanophyceae</taxon>
        <taxon>Oscillatoriophycideae</taxon>
        <taxon>Oscillatoriales</taxon>
        <taxon>Sirenicapillariaceae</taxon>
        <taxon>Limnoraphis</taxon>
    </lineage>
</organism>